<organism evidence="2 3">
    <name type="scientific">Solirubrobacter deserti</name>
    <dbReference type="NCBI Taxonomy" id="2282478"/>
    <lineage>
        <taxon>Bacteria</taxon>
        <taxon>Bacillati</taxon>
        <taxon>Actinomycetota</taxon>
        <taxon>Thermoleophilia</taxon>
        <taxon>Solirubrobacterales</taxon>
        <taxon>Solirubrobacteraceae</taxon>
        <taxon>Solirubrobacter</taxon>
    </lineage>
</organism>
<dbReference type="PANTHER" id="PTHR11695">
    <property type="entry name" value="ALCOHOL DEHYDROGENASE RELATED"/>
    <property type="match status" value="1"/>
</dbReference>
<accession>A0ABT4RBM1</accession>
<evidence type="ECO:0000313" key="3">
    <source>
        <dbReference type="Proteomes" id="UP001147700"/>
    </source>
</evidence>
<dbReference type="InterPro" id="IPR036291">
    <property type="entry name" value="NAD(P)-bd_dom_sf"/>
</dbReference>
<sequence>MKGWVAGPQLRDDLAEPTGNVVAVRATSVNNVDRFTDGVLGHDFAGVTEDGAEVFGFVWGGAWAERISAGDFVAPKPKSLSMAEAGAAPVAGLFALVYVESLGLRAGESVLILGANGGAGSFAVQLCAAAGATVIAPGLAIDEAFLKGLGASAVVPRGERPETDHVIDFVTPAPGIRAASGSMARLAEVIDAHSIRVPICEAFNFGEVPDALAAFGDHKQGKLSIM</sequence>
<keyword evidence="3" id="KW-1185">Reference proteome</keyword>
<dbReference type="EMBL" id="JAPCID010000001">
    <property type="protein sequence ID" value="MDA0135930.1"/>
    <property type="molecule type" value="Genomic_DNA"/>
</dbReference>
<comment type="caution">
    <text evidence="2">The sequence shown here is derived from an EMBL/GenBank/DDBJ whole genome shotgun (WGS) entry which is preliminary data.</text>
</comment>
<dbReference type="Gene3D" id="3.40.50.720">
    <property type="entry name" value="NAD(P)-binding Rossmann-like Domain"/>
    <property type="match status" value="1"/>
</dbReference>
<reference evidence="2" key="1">
    <citation type="submission" date="2022-10" db="EMBL/GenBank/DDBJ databases">
        <title>The WGS of Solirubrobacter sp. CPCC 204708.</title>
        <authorList>
            <person name="Jiang Z."/>
        </authorList>
    </citation>
    <scope>NUCLEOTIDE SEQUENCE</scope>
    <source>
        <strain evidence="2">CPCC 204708</strain>
    </source>
</reference>
<feature type="domain" description="Enoyl reductase (ER)" evidence="1">
    <location>
        <begin position="3"/>
        <end position="225"/>
    </location>
</feature>
<dbReference type="SMART" id="SM00829">
    <property type="entry name" value="PKS_ER"/>
    <property type="match status" value="1"/>
</dbReference>
<dbReference type="SUPFAM" id="SSF51735">
    <property type="entry name" value="NAD(P)-binding Rossmann-fold domains"/>
    <property type="match status" value="1"/>
</dbReference>
<name>A0ABT4RBM1_9ACTN</name>
<evidence type="ECO:0000313" key="2">
    <source>
        <dbReference type="EMBL" id="MDA0135930.1"/>
    </source>
</evidence>
<dbReference type="InterPro" id="IPR020843">
    <property type="entry name" value="ER"/>
</dbReference>
<dbReference type="Gene3D" id="3.90.180.10">
    <property type="entry name" value="Medium-chain alcohol dehydrogenases, catalytic domain"/>
    <property type="match status" value="1"/>
</dbReference>
<dbReference type="InterPro" id="IPR011032">
    <property type="entry name" value="GroES-like_sf"/>
</dbReference>
<proteinExistence type="predicted"/>
<dbReference type="PANTHER" id="PTHR11695:SF294">
    <property type="entry name" value="RETICULON-4-INTERACTING PROTEIN 1, MITOCHONDRIAL"/>
    <property type="match status" value="1"/>
</dbReference>
<dbReference type="Proteomes" id="UP001147700">
    <property type="component" value="Unassembled WGS sequence"/>
</dbReference>
<dbReference type="SUPFAM" id="SSF50129">
    <property type="entry name" value="GroES-like"/>
    <property type="match status" value="1"/>
</dbReference>
<evidence type="ECO:0000259" key="1">
    <source>
        <dbReference type="SMART" id="SM00829"/>
    </source>
</evidence>
<gene>
    <name evidence="2" type="ORF">OJ962_00360</name>
</gene>
<dbReference type="RefSeq" id="WP_202954781.1">
    <property type="nucleotide sequence ID" value="NZ_JAPCID010000001.1"/>
</dbReference>
<dbReference type="InterPro" id="IPR050700">
    <property type="entry name" value="YIM1/Zinc_Alcohol_DH_Fams"/>
</dbReference>
<protein>
    <recommendedName>
        <fullName evidence="1">Enoyl reductase (ER) domain-containing protein</fullName>
    </recommendedName>
</protein>